<feature type="active site" description="Proton donor" evidence="6">
    <location>
        <position position="228"/>
    </location>
</feature>
<dbReference type="EMBL" id="RYYV01000008">
    <property type="protein sequence ID" value="RUL74833.1"/>
    <property type="molecule type" value="Genomic_DNA"/>
</dbReference>
<dbReference type="GO" id="GO:0006006">
    <property type="term" value="P:glucose metabolic process"/>
    <property type="evidence" value="ECO:0007669"/>
    <property type="project" value="TreeGrafter"/>
</dbReference>
<dbReference type="PIRSF" id="PIRSF005096">
    <property type="entry name" value="GALM"/>
    <property type="match status" value="1"/>
</dbReference>
<feature type="binding site" evidence="7">
    <location>
        <position position="302"/>
    </location>
    <ligand>
        <name>beta-D-galactose</name>
        <dbReference type="ChEBI" id="CHEBI:27667"/>
    </ligand>
</feature>
<dbReference type="GO" id="GO:0033499">
    <property type="term" value="P:galactose catabolic process via UDP-galactose, Leloir pathway"/>
    <property type="evidence" value="ECO:0007669"/>
    <property type="project" value="TreeGrafter"/>
</dbReference>
<evidence type="ECO:0000313" key="10">
    <source>
        <dbReference type="Proteomes" id="UP000274358"/>
    </source>
</evidence>
<comment type="caution">
    <text evidence="9">The sequence shown here is derived from an EMBL/GenBank/DDBJ whole genome shotgun (WGS) entry which is preliminary data.</text>
</comment>
<dbReference type="Pfam" id="PF01263">
    <property type="entry name" value="Aldose_epim"/>
    <property type="match status" value="1"/>
</dbReference>
<sequence>MRLYNHTICSEATGPLAGRFHKGSCLKSAGLLGSIFTATVLLPLVATAGQATRASFGHTADGQEVEIVTLTNSHGMRARIMSYGASLQSLLVPDRDGKLADVVLGYDTLQGYLDRRQYFGSTVGRYANRIAHGKFTLDSKSYSLGLNDGTNTLHGGTKGFDVQVWKVLEVKPGPTPGVMMEYVSPDGDQGYPGTLTVKATYALSDDNQLKIAYTATTDKPSIVNLSNHTYWNLGGEGSGSVMEQELMIPGDAITPVSDAAAIPTGAIVSVSGTPYDFRVAKPIGRDIRDGRSQQLLFGHGYDMNWVLSRKEIEPRVVARAEDPHSGRVMTIWSGKPGLQFDSGNFLDGATVGKDHHIYRQGDAFVLEPQLFPDTPNHPDFGSARLAPGETYRNVIVYRFGIDQAAKQQ</sequence>
<dbReference type="GO" id="GO:0005737">
    <property type="term" value="C:cytoplasm"/>
    <property type="evidence" value="ECO:0007669"/>
    <property type="project" value="TreeGrafter"/>
</dbReference>
<gene>
    <name evidence="9" type="ORF">EKH80_12120</name>
</gene>
<evidence type="ECO:0000256" key="5">
    <source>
        <dbReference type="PIRNR" id="PIRNR005096"/>
    </source>
</evidence>
<dbReference type="Proteomes" id="UP000274358">
    <property type="component" value="Unassembled WGS sequence"/>
</dbReference>
<feature type="active site" description="Proton acceptor" evidence="6">
    <location>
        <position position="367"/>
    </location>
</feature>
<dbReference type="OrthoDB" id="9779408at2"/>
<dbReference type="PANTHER" id="PTHR10091:SF0">
    <property type="entry name" value="GALACTOSE MUTAROTASE"/>
    <property type="match status" value="1"/>
</dbReference>
<proteinExistence type="inferred from homology"/>
<organism evidence="9 10">
    <name type="scientific">Dyella choica</name>
    <dbReference type="NCBI Taxonomy" id="1927959"/>
    <lineage>
        <taxon>Bacteria</taxon>
        <taxon>Pseudomonadati</taxon>
        <taxon>Pseudomonadota</taxon>
        <taxon>Gammaproteobacteria</taxon>
        <taxon>Lysobacterales</taxon>
        <taxon>Rhodanobacteraceae</taxon>
        <taxon>Dyella</taxon>
    </lineage>
</organism>
<comment type="similarity">
    <text evidence="2 5">Belongs to the aldose epimerase family.</text>
</comment>
<evidence type="ECO:0000256" key="1">
    <source>
        <dbReference type="ARBA" id="ARBA00005028"/>
    </source>
</evidence>
<dbReference type="CDD" id="cd09019">
    <property type="entry name" value="galactose_mutarotase_like"/>
    <property type="match status" value="1"/>
</dbReference>
<evidence type="ECO:0000256" key="8">
    <source>
        <dbReference type="PIRSR" id="PIRSR005096-3"/>
    </source>
</evidence>
<evidence type="ECO:0000313" key="9">
    <source>
        <dbReference type="EMBL" id="RUL74833.1"/>
    </source>
</evidence>
<dbReference type="EC" id="5.1.3.3" evidence="5"/>
<accession>A0A3S0PLS1</accession>
<dbReference type="GO" id="GO:0030246">
    <property type="term" value="F:carbohydrate binding"/>
    <property type="evidence" value="ECO:0007669"/>
    <property type="project" value="InterPro"/>
</dbReference>
<reference evidence="9 10" key="1">
    <citation type="submission" date="2018-12" db="EMBL/GenBank/DDBJ databases">
        <title>Dyella dinghuensis sp. nov. DHOA06 and Dyella choica sp. nov. 4M-K27, isolated from forest soil.</title>
        <authorList>
            <person name="Qiu L.-H."/>
            <person name="Gao Z.-H."/>
        </authorList>
    </citation>
    <scope>NUCLEOTIDE SEQUENCE [LARGE SCALE GENOMIC DNA]</scope>
    <source>
        <strain evidence="9 10">4M-K27</strain>
    </source>
</reference>
<protein>
    <recommendedName>
        <fullName evidence="5">Aldose 1-epimerase</fullName>
        <ecNumber evidence="5">5.1.3.3</ecNumber>
    </recommendedName>
</protein>
<dbReference type="PANTHER" id="PTHR10091">
    <property type="entry name" value="ALDOSE-1-EPIMERASE"/>
    <property type="match status" value="1"/>
</dbReference>
<keyword evidence="4 5" id="KW-0119">Carbohydrate metabolism</keyword>
<comment type="catalytic activity">
    <reaction evidence="5">
        <text>alpha-D-glucose = beta-D-glucose</text>
        <dbReference type="Rhea" id="RHEA:10264"/>
        <dbReference type="ChEBI" id="CHEBI:15903"/>
        <dbReference type="ChEBI" id="CHEBI:17925"/>
        <dbReference type="EC" id="5.1.3.3"/>
    </reaction>
</comment>
<keyword evidence="10" id="KW-1185">Reference proteome</keyword>
<feature type="binding site" evidence="8">
    <location>
        <begin position="228"/>
        <end position="230"/>
    </location>
    <ligand>
        <name>beta-D-galactose</name>
        <dbReference type="ChEBI" id="CHEBI:27667"/>
    </ligand>
</feature>
<evidence type="ECO:0000256" key="7">
    <source>
        <dbReference type="PIRSR" id="PIRSR005096-2"/>
    </source>
</evidence>
<dbReference type="InterPro" id="IPR014718">
    <property type="entry name" value="GH-type_carb-bd"/>
</dbReference>
<name>A0A3S0PLS1_9GAMM</name>
<evidence type="ECO:0000256" key="2">
    <source>
        <dbReference type="ARBA" id="ARBA00006206"/>
    </source>
</evidence>
<comment type="pathway">
    <text evidence="1 5">Carbohydrate metabolism; hexose metabolism.</text>
</comment>
<feature type="binding site" evidence="8">
    <location>
        <begin position="128"/>
        <end position="129"/>
    </location>
    <ligand>
        <name>beta-D-galactose</name>
        <dbReference type="ChEBI" id="CHEBI:27667"/>
    </ligand>
</feature>
<dbReference type="UniPathway" id="UPA00242"/>
<evidence type="ECO:0000256" key="3">
    <source>
        <dbReference type="ARBA" id="ARBA00023235"/>
    </source>
</evidence>
<dbReference type="InterPro" id="IPR047215">
    <property type="entry name" value="Galactose_mutarotase-like"/>
</dbReference>
<dbReference type="SUPFAM" id="SSF74650">
    <property type="entry name" value="Galactose mutarotase-like"/>
    <property type="match status" value="1"/>
</dbReference>
<keyword evidence="3 5" id="KW-0413">Isomerase</keyword>
<dbReference type="InterPro" id="IPR015443">
    <property type="entry name" value="Aldose_1-epimerase"/>
</dbReference>
<dbReference type="NCBIfam" id="NF008277">
    <property type="entry name" value="PRK11055.1"/>
    <property type="match status" value="1"/>
</dbReference>
<evidence type="ECO:0000256" key="4">
    <source>
        <dbReference type="ARBA" id="ARBA00023277"/>
    </source>
</evidence>
<dbReference type="AlphaFoldDB" id="A0A3S0PLS1"/>
<dbReference type="Gene3D" id="2.70.98.10">
    <property type="match status" value="1"/>
</dbReference>
<evidence type="ECO:0000256" key="6">
    <source>
        <dbReference type="PIRSR" id="PIRSR005096-1"/>
    </source>
</evidence>
<dbReference type="InterPro" id="IPR011013">
    <property type="entry name" value="Gal_mutarotase_sf_dom"/>
</dbReference>
<dbReference type="GO" id="GO:0004034">
    <property type="term" value="F:aldose 1-epimerase activity"/>
    <property type="evidence" value="ECO:0007669"/>
    <property type="project" value="UniProtKB-EC"/>
</dbReference>
<dbReference type="InterPro" id="IPR008183">
    <property type="entry name" value="Aldose_1/G6P_1-epimerase"/>
</dbReference>